<keyword evidence="3" id="KW-1185">Reference proteome</keyword>
<comment type="caution">
    <text evidence="2">The sequence shown here is derived from an EMBL/GenBank/DDBJ whole genome shotgun (WGS) entry which is preliminary data.</text>
</comment>
<evidence type="ECO:0000313" key="2">
    <source>
        <dbReference type="EMBL" id="CAB1445507.1"/>
    </source>
</evidence>
<dbReference type="AlphaFoldDB" id="A0A9N7VA64"/>
<feature type="region of interest" description="Disordered" evidence="1">
    <location>
        <begin position="88"/>
        <end position="135"/>
    </location>
</feature>
<dbReference type="Proteomes" id="UP001153269">
    <property type="component" value="Unassembled WGS sequence"/>
</dbReference>
<reference evidence="2" key="1">
    <citation type="submission" date="2020-03" db="EMBL/GenBank/DDBJ databases">
        <authorList>
            <person name="Weist P."/>
        </authorList>
    </citation>
    <scope>NUCLEOTIDE SEQUENCE</scope>
</reference>
<organism evidence="2 3">
    <name type="scientific">Pleuronectes platessa</name>
    <name type="common">European plaice</name>
    <dbReference type="NCBI Taxonomy" id="8262"/>
    <lineage>
        <taxon>Eukaryota</taxon>
        <taxon>Metazoa</taxon>
        <taxon>Chordata</taxon>
        <taxon>Craniata</taxon>
        <taxon>Vertebrata</taxon>
        <taxon>Euteleostomi</taxon>
        <taxon>Actinopterygii</taxon>
        <taxon>Neopterygii</taxon>
        <taxon>Teleostei</taxon>
        <taxon>Neoteleostei</taxon>
        <taxon>Acanthomorphata</taxon>
        <taxon>Carangaria</taxon>
        <taxon>Pleuronectiformes</taxon>
        <taxon>Pleuronectoidei</taxon>
        <taxon>Pleuronectidae</taxon>
        <taxon>Pleuronectes</taxon>
    </lineage>
</organism>
<name>A0A9N7VA64_PLEPL</name>
<sequence>MNLELSGKRLKHREAALAQRGASASGVTGTKPCSDLLDQQLLSNRNKEGLLSNRSRLGVIRKRLYKSSQACMMSHHQHTCFLLRRDRAVQGSESDSQSEEGKMKRTKGVRRVATKPSSLNLSPCRPSLTSPSPLC</sequence>
<feature type="compositionally biased region" description="Basic residues" evidence="1">
    <location>
        <begin position="104"/>
        <end position="113"/>
    </location>
</feature>
<evidence type="ECO:0000256" key="1">
    <source>
        <dbReference type="SAM" id="MobiDB-lite"/>
    </source>
</evidence>
<dbReference type="EMBL" id="CADEAL010003669">
    <property type="protein sequence ID" value="CAB1445507.1"/>
    <property type="molecule type" value="Genomic_DNA"/>
</dbReference>
<feature type="compositionally biased region" description="Polar residues" evidence="1">
    <location>
        <begin position="115"/>
        <end position="135"/>
    </location>
</feature>
<accession>A0A9N7VA64</accession>
<gene>
    <name evidence="2" type="ORF">PLEPLA_LOCUS33238</name>
</gene>
<proteinExistence type="predicted"/>
<protein>
    <submittedName>
        <fullName evidence="2">Uncharacterized protein</fullName>
    </submittedName>
</protein>
<evidence type="ECO:0000313" key="3">
    <source>
        <dbReference type="Proteomes" id="UP001153269"/>
    </source>
</evidence>